<evidence type="ECO:0000313" key="2">
    <source>
        <dbReference type="Proteomes" id="UP000240325"/>
    </source>
</evidence>
<sequence>MKYYKYINKVYDKYTNDFRLKTQNKNTKIITTNDEKNNISFFLEKEKIFTGTYTIAGFFDTSSNMFFWGALIIPKNKALFFDNKKQIKKIEKKIINKKYDDVDFMEKIRYYVKNNSFYINNDDFVILQKFCCVASKSIGIVSETINKDNKKYIILYLINKIIQY</sequence>
<gene>
    <name evidence="1" type="ORF">BMW23_0531</name>
</gene>
<keyword evidence="2" id="KW-1185">Reference proteome</keyword>
<proteinExistence type="predicted"/>
<reference evidence="1" key="1">
    <citation type="journal article" date="2017" name="Elife">
        <title>The kinetoplastid-infecting Bodo saltans virus (BsV), a window into the most abundant giant viruses in the sea.</title>
        <authorList>
            <person name="Deeg C.M."/>
            <person name="Chow C.-E.T."/>
            <person name="Suttle C.A."/>
        </authorList>
    </citation>
    <scope>NUCLEOTIDE SEQUENCE</scope>
    <source>
        <strain evidence="1">NG1</strain>
    </source>
</reference>
<evidence type="ECO:0000313" key="1">
    <source>
        <dbReference type="EMBL" id="ATZ80578.1"/>
    </source>
</evidence>
<accession>A0A2H4UUI9</accession>
<dbReference type="Proteomes" id="UP000240325">
    <property type="component" value="Segment"/>
</dbReference>
<organism evidence="1">
    <name type="scientific">Bodo saltans virus</name>
    <dbReference type="NCBI Taxonomy" id="2024608"/>
    <lineage>
        <taxon>Viruses</taxon>
        <taxon>Varidnaviria</taxon>
        <taxon>Bamfordvirae</taxon>
        <taxon>Nucleocytoviricota</taxon>
        <taxon>Megaviricetes</taxon>
        <taxon>Imitervirales</taxon>
        <taxon>Mimiviridae</taxon>
        <taxon>Klosneuvirinae</taxon>
        <taxon>Theiavirus</taxon>
        <taxon>Theiavirus salishense</taxon>
    </lineage>
</organism>
<dbReference type="EMBL" id="MF782455">
    <property type="protein sequence ID" value="ATZ80578.1"/>
    <property type="molecule type" value="Genomic_DNA"/>
</dbReference>
<protein>
    <submittedName>
        <fullName evidence="1">Uncharacterized protein</fullName>
    </submittedName>
</protein>
<name>A0A2H4UUI9_9VIRU</name>